<dbReference type="InterPro" id="IPR008207">
    <property type="entry name" value="Sig_transdc_His_kin_Hpt_dom"/>
</dbReference>
<evidence type="ECO:0000256" key="1">
    <source>
        <dbReference type="PROSITE-ProRule" id="PRU00110"/>
    </source>
</evidence>
<protein>
    <submittedName>
        <fullName evidence="4">Histidine-phosphotransfer domain, HPT domain-containing protein</fullName>
    </submittedName>
</protein>
<evidence type="ECO:0000313" key="4">
    <source>
        <dbReference type="EMBL" id="KZV84692.1"/>
    </source>
</evidence>
<evidence type="ECO:0000259" key="3">
    <source>
        <dbReference type="PROSITE" id="PS50894"/>
    </source>
</evidence>
<feature type="modified residue" description="Phosphohistidine" evidence="1">
    <location>
        <position position="132"/>
    </location>
</feature>
<dbReference type="GO" id="GO:0005737">
    <property type="term" value="C:cytoplasm"/>
    <property type="evidence" value="ECO:0007669"/>
    <property type="project" value="TreeGrafter"/>
</dbReference>
<evidence type="ECO:0000256" key="2">
    <source>
        <dbReference type="SAM" id="MobiDB-lite"/>
    </source>
</evidence>
<dbReference type="EMBL" id="KV426214">
    <property type="protein sequence ID" value="KZV84692.1"/>
    <property type="molecule type" value="Genomic_DNA"/>
</dbReference>
<dbReference type="GO" id="GO:0005634">
    <property type="term" value="C:nucleus"/>
    <property type="evidence" value="ECO:0007669"/>
    <property type="project" value="TreeGrafter"/>
</dbReference>
<feature type="compositionally biased region" description="Low complexity" evidence="2">
    <location>
        <begin position="28"/>
        <end position="45"/>
    </location>
</feature>
<dbReference type="PROSITE" id="PS50894">
    <property type="entry name" value="HPT"/>
    <property type="match status" value="1"/>
</dbReference>
<sequence>MATTAGTRDPPRRSSPFADAPALHDRSSLGPSAPSTTTTTTTTAPVSPPKPAAASSPPPAAEAAADELPSDASDVIIDMDTFGQILELEEDDTYDFSIGMTEAYFSQAETTFKDMDKALAANDLKRLSELGHFLKGSSAALGVHKVQESCERMQNYGKLLDDNGEKKLKEDDALSRITKLLARVKVEYTEAEKYLKEWYTQHGASL</sequence>
<name>A0A165DJH2_EXIGL</name>
<feature type="domain" description="HPt" evidence="3">
    <location>
        <begin position="93"/>
        <end position="198"/>
    </location>
</feature>
<feature type="region of interest" description="Disordered" evidence="2">
    <location>
        <begin position="1"/>
        <end position="72"/>
    </location>
</feature>
<organism evidence="4 5">
    <name type="scientific">Exidia glandulosa HHB12029</name>
    <dbReference type="NCBI Taxonomy" id="1314781"/>
    <lineage>
        <taxon>Eukaryota</taxon>
        <taxon>Fungi</taxon>
        <taxon>Dikarya</taxon>
        <taxon>Basidiomycota</taxon>
        <taxon>Agaricomycotina</taxon>
        <taxon>Agaricomycetes</taxon>
        <taxon>Auriculariales</taxon>
        <taxon>Exidiaceae</taxon>
        <taxon>Exidia</taxon>
    </lineage>
</organism>
<dbReference type="PANTHER" id="PTHR28242">
    <property type="entry name" value="PHOSPHORELAY INTERMEDIATE PROTEIN YPD1"/>
    <property type="match status" value="1"/>
</dbReference>
<dbReference type="GO" id="GO:0000160">
    <property type="term" value="P:phosphorelay signal transduction system"/>
    <property type="evidence" value="ECO:0007669"/>
    <property type="project" value="InterPro"/>
</dbReference>
<dbReference type="InterPro" id="IPR045871">
    <property type="entry name" value="AHP1-5/YPD1"/>
</dbReference>
<dbReference type="OrthoDB" id="1673781at2759"/>
<keyword evidence="5" id="KW-1185">Reference proteome</keyword>
<dbReference type="InterPro" id="IPR036641">
    <property type="entry name" value="HPT_dom_sf"/>
</dbReference>
<feature type="compositionally biased region" description="Pro residues" evidence="2">
    <location>
        <begin position="46"/>
        <end position="60"/>
    </location>
</feature>
<dbReference type="Proteomes" id="UP000077266">
    <property type="component" value="Unassembled WGS sequence"/>
</dbReference>
<dbReference type="SMART" id="SM00073">
    <property type="entry name" value="HPT"/>
    <property type="match status" value="1"/>
</dbReference>
<gene>
    <name evidence="4" type="ORF">EXIGLDRAFT_841989</name>
</gene>
<dbReference type="PANTHER" id="PTHR28242:SF52">
    <property type="entry name" value="PHOSPHORELAY INTERMEDIATE PROTEIN YPD1"/>
    <property type="match status" value="1"/>
</dbReference>
<keyword evidence="1" id="KW-0597">Phosphoprotein</keyword>
<dbReference type="Pfam" id="PF01627">
    <property type="entry name" value="Hpt"/>
    <property type="match status" value="1"/>
</dbReference>
<dbReference type="InParanoid" id="A0A165DJH2"/>
<dbReference type="AlphaFoldDB" id="A0A165DJH2"/>
<dbReference type="STRING" id="1314781.A0A165DJH2"/>
<evidence type="ECO:0000313" key="5">
    <source>
        <dbReference type="Proteomes" id="UP000077266"/>
    </source>
</evidence>
<proteinExistence type="predicted"/>
<dbReference type="CDD" id="cd00088">
    <property type="entry name" value="HPT"/>
    <property type="match status" value="1"/>
</dbReference>
<reference evidence="4 5" key="1">
    <citation type="journal article" date="2016" name="Mol. Biol. Evol.">
        <title>Comparative Genomics of Early-Diverging Mushroom-Forming Fungi Provides Insights into the Origins of Lignocellulose Decay Capabilities.</title>
        <authorList>
            <person name="Nagy L.G."/>
            <person name="Riley R."/>
            <person name="Tritt A."/>
            <person name="Adam C."/>
            <person name="Daum C."/>
            <person name="Floudas D."/>
            <person name="Sun H."/>
            <person name="Yadav J.S."/>
            <person name="Pangilinan J."/>
            <person name="Larsson K.H."/>
            <person name="Matsuura K."/>
            <person name="Barry K."/>
            <person name="Labutti K."/>
            <person name="Kuo R."/>
            <person name="Ohm R.A."/>
            <person name="Bhattacharya S.S."/>
            <person name="Shirouzu T."/>
            <person name="Yoshinaga Y."/>
            <person name="Martin F.M."/>
            <person name="Grigoriev I.V."/>
            <person name="Hibbett D.S."/>
        </authorList>
    </citation>
    <scope>NUCLEOTIDE SEQUENCE [LARGE SCALE GENOMIC DNA]</scope>
    <source>
        <strain evidence="4 5">HHB12029</strain>
    </source>
</reference>
<dbReference type="GO" id="GO:0009927">
    <property type="term" value="F:histidine phosphotransfer kinase activity"/>
    <property type="evidence" value="ECO:0007669"/>
    <property type="project" value="InterPro"/>
</dbReference>
<dbReference type="GO" id="GO:0043424">
    <property type="term" value="F:protein histidine kinase binding"/>
    <property type="evidence" value="ECO:0007669"/>
    <property type="project" value="InterPro"/>
</dbReference>
<accession>A0A165DJH2</accession>
<dbReference type="SUPFAM" id="SSF47226">
    <property type="entry name" value="Histidine-containing phosphotransfer domain, HPT domain"/>
    <property type="match status" value="1"/>
</dbReference>
<dbReference type="Gene3D" id="1.20.120.160">
    <property type="entry name" value="HPT domain"/>
    <property type="match status" value="1"/>
</dbReference>